<evidence type="ECO:0000313" key="3">
    <source>
        <dbReference type="Proteomes" id="UP000196778"/>
    </source>
</evidence>
<proteinExistence type="predicted"/>
<accession>A0A1R4K8Q8</accession>
<feature type="transmembrane region" description="Helical" evidence="1">
    <location>
        <begin position="85"/>
        <end position="105"/>
    </location>
</feature>
<dbReference type="OrthoDB" id="5125716at2"/>
<keyword evidence="1" id="KW-0812">Transmembrane</keyword>
<feature type="transmembrane region" description="Helical" evidence="1">
    <location>
        <begin position="59"/>
        <end position="78"/>
    </location>
</feature>
<dbReference type="Proteomes" id="UP000196778">
    <property type="component" value="Unassembled WGS sequence"/>
</dbReference>
<organism evidence="2 3">
    <name type="scientific">Mycetocola reblochoni REB411</name>
    <dbReference type="NCBI Taxonomy" id="1255698"/>
    <lineage>
        <taxon>Bacteria</taxon>
        <taxon>Bacillati</taxon>
        <taxon>Actinomycetota</taxon>
        <taxon>Actinomycetes</taxon>
        <taxon>Micrococcales</taxon>
        <taxon>Microbacteriaceae</taxon>
        <taxon>Mycetocola</taxon>
    </lineage>
</organism>
<reference evidence="3" key="1">
    <citation type="submission" date="2017-02" db="EMBL/GenBank/DDBJ databases">
        <authorList>
            <person name="Dridi B."/>
        </authorList>
    </citation>
    <scope>NUCLEOTIDE SEQUENCE [LARGE SCALE GENOMIC DNA]</scope>
    <source>
        <strain evidence="3">EB411</strain>
    </source>
</reference>
<dbReference type="AlphaFoldDB" id="A0A1R4K8Q8"/>
<feature type="transmembrane region" description="Helical" evidence="1">
    <location>
        <begin position="12"/>
        <end position="29"/>
    </location>
</feature>
<gene>
    <name evidence="2" type="ORF">FM119_12040</name>
</gene>
<dbReference type="EMBL" id="FUKR01000071">
    <property type="protein sequence ID" value="SJN40574.1"/>
    <property type="molecule type" value="Genomic_DNA"/>
</dbReference>
<protein>
    <submittedName>
        <fullName evidence="2">Uncharacterized protein</fullName>
    </submittedName>
</protein>
<keyword evidence="1" id="KW-0472">Membrane</keyword>
<dbReference type="RefSeq" id="WP_087138409.1">
    <property type="nucleotide sequence ID" value="NZ_FUKR01000071.1"/>
</dbReference>
<sequence>MSSASEGQTFRPGIAVGLLAAAASIALVPEGGWRTVGEYLVTILAAIIGWYAVSGTPRWAVALVLPAIVLWNPIAPLAERIDSAGLLIAVWVAVPLLLLVAGFVVRVPRPDAAPSGSGASGRRR</sequence>
<keyword evidence="1" id="KW-1133">Transmembrane helix</keyword>
<feature type="transmembrane region" description="Helical" evidence="1">
    <location>
        <begin position="36"/>
        <end position="53"/>
    </location>
</feature>
<evidence type="ECO:0000256" key="1">
    <source>
        <dbReference type="SAM" id="Phobius"/>
    </source>
</evidence>
<name>A0A1R4K8Q8_9MICO</name>
<keyword evidence="3" id="KW-1185">Reference proteome</keyword>
<evidence type="ECO:0000313" key="2">
    <source>
        <dbReference type="EMBL" id="SJN40574.1"/>
    </source>
</evidence>